<feature type="compositionally biased region" description="Basic residues" evidence="6">
    <location>
        <begin position="14"/>
        <end position="54"/>
    </location>
</feature>
<keyword evidence="10" id="KW-1185">Reference proteome</keyword>
<keyword evidence="4" id="KW-0520">NAD</keyword>
<dbReference type="FunFam" id="3.40.50.720:FF:000203">
    <property type="entry name" value="D-3-phosphoglycerate dehydrogenase (SerA)"/>
    <property type="match status" value="1"/>
</dbReference>
<proteinExistence type="inferred from homology"/>
<accession>A0A558AJA5</accession>
<comment type="similarity">
    <text evidence="1 5">Belongs to the D-isomer specific 2-hydroxyacid dehydrogenase family.</text>
</comment>
<reference evidence="9 10" key="1">
    <citation type="submission" date="2019-07" db="EMBL/GenBank/DDBJ databases">
        <title>New species of Amycolatopsis and Streptomyces.</title>
        <authorList>
            <person name="Duangmal K."/>
            <person name="Teo W.F.A."/>
            <person name="Lipun K."/>
        </authorList>
    </citation>
    <scope>NUCLEOTIDE SEQUENCE [LARGE SCALE GENOMIC DNA]</scope>
    <source>
        <strain evidence="9 10">JCM 30562</strain>
    </source>
</reference>
<protein>
    <submittedName>
        <fullName evidence="9">Hydroxyacid dehydrogenase</fullName>
    </submittedName>
</protein>
<dbReference type="PROSITE" id="PS00670">
    <property type="entry name" value="D_2_HYDROXYACID_DH_2"/>
    <property type="match status" value="1"/>
</dbReference>
<evidence type="ECO:0000256" key="2">
    <source>
        <dbReference type="ARBA" id="ARBA00022605"/>
    </source>
</evidence>
<feature type="domain" description="D-isomer specific 2-hydroxyacid dehydrogenase catalytic" evidence="7">
    <location>
        <begin position="160"/>
        <end position="461"/>
    </location>
</feature>
<dbReference type="CDD" id="cd12173">
    <property type="entry name" value="PGDH_4"/>
    <property type="match status" value="1"/>
</dbReference>
<evidence type="ECO:0000313" key="9">
    <source>
        <dbReference type="EMBL" id="TVT24343.1"/>
    </source>
</evidence>
<dbReference type="PANTHER" id="PTHR42789:SF1">
    <property type="entry name" value="D-ISOMER SPECIFIC 2-HYDROXYACID DEHYDROGENASE FAMILY PROTEIN (AFU_ORTHOLOGUE AFUA_6G10090)"/>
    <property type="match status" value="1"/>
</dbReference>
<keyword evidence="3 5" id="KW-0560">Oxidoreductase</keyword>
<dbReference type="InterPro" id="IPR029753">
    <property type="entry name" value="D-isomer_DH_CS"/>
</dbReference>
<feature type="compositionally biased region" description="Basic residues" evidence="6">
    <location>
        <begin position="83"/>
        <end position="98"/>
    </location>
</feature>
<dbReference type="GO" id="GO:0051287">
    <property type="term" value="F:NAD binding"/>
    <property type="evidence" value="ECO:0007669"/>
    <property type="project" value="InterPro"/>
</dbReference>
<keyword evidence="2" id="KW-0028">Amino-acid biosynthesis</keyword>
<feature type="compositionally biased region" description="Gly residues" evidence="6">
    <location>
        <begin position="100"/>
        <end position="112"/>
    </location>
</feature>
<evidence type="ECO:0000259" key="8">
    <source>
        <dbReference type="Pfam" id="PF02826"/>
    </source>
</evidence>
<dbReference type="GO" id="GO:0016616">
    <property type="term" value="F:oxidoreductase activity, acting on the CH-OH group of donors, NAD or NADP as acceptor"/>
    <property type="evidence" value="ECO:0007669"/>
    <property type="project" value="InterPro"/>
</dbReference>
<feature type="domain" description="D-isomer specific 2-hydroxyacid dehydrogenase NAD-binding" evidence="8">
    <location>
        <begin position="260"/>
        <end position="430"/>
    </location>
</feature>
<dbReference type="InterPro" id="IPR006139">
    <property type="entry name" value="D-isomer_2_OHA_DH_cat_dom"/>
</dbReference>
<evidence type="ECO:0000313" key="10">
    <source>
        <dbReference type="Proteomes" id="UP000318578"/>
    </source>
</evidence>
<dbReference type="PROSITE" id="PS00065">
    <property type="entry name" value="D_2_HYDROXYACID_DH_1"/>
    <property type="match status" value="1"/>
</dbReference>
<dbReference type="Gene3D" id="3.40.50.720">
    <property type="entry name" value="NAD(P)-binding Rossmann-like Domain"/>
    <property type="match status" value="2"/>
</dbReference>
<dbReference type="InterPro" id="IPR029752">
    <property type="entry name" value="D-isomer_DH_CS1"/>
</dbReference>
<evidence type="ECO:0000259" key="7">
    <source>
        <dbReference type="Pfam" id="PF00389"/>
    </source>
</evidence>
<dbReference type="InterPro" id="IPR050857">
    <property type="entry name" value="D-2-hydroxyacid_DH"/>
</dbReference>
<dbReference type="Proteomes" id="UP000318578">
    <property type="component" value="Unassembled WGS sequence"/>
</dbReference>
<feature type="region of interest" description="Disordered" evidence="6">
    <location>
        <begin position="1"/>
        <end position="127"/>
    </location>
</feature>
<dbReference type="InterPro" id="IPR006140">
    <property type="entry name" value="D-isomer_DH_NAD-bd"/>
</dbReference>
<dbReference type="Pfam" id="PF02826">
    <property type="entry name" value="2-Hacid_dh_C"/>
    <property type="match status" value="1"/>
</dbReference>
<dbReference type="SUPFAM" id="SSF51735">
    <property type="entry name" value="NAD(P)-binding Rossmann-fold domains"/>
    <property type="match status" value="1"/>
</dbReference>
<dbReference type="PANTHER" id="PTHR42789">
    <property type="entry name" value="D-ISOMER SPECIFIC 2-HYDROXYACID DEHYDROGENASE FAMILY PROTEIN (AFU_ORTHOLOGUE AFUA_6G10090)"/>
    <property type="match status" value="1"/>
</dbReference>
<comment type="caution">
    <text evidence="9">The sequence shown here is derived from an EMBL/GenBank/DDBJ whole genome shotgun (WGS) entry which is preliminary data.</text>
</comment>
<name>A0A558AJA5_9PSEU</name>
<dbReference type="InterPro" id="IPR036291">
    <property type="entry name" value="NAD(P)-bd_dom_sf"/>
</dbReference>
<evidence type="ECO:0000256" key="6">
    <source>
        <dbReference type="SAM" id="MobiDB-lite"/>
    </source>
</evidence>
<dbReference type="OrthoDB" id="9793626at2"/>
<dbReference type="Pfam" id="PF00389">
    <property type="entry name" value="2-Hacid_dh"/>
    <property type="match status" value="1"/>
</dbReference>
<evidence type="ECO:0000256" key="1">
    <source>
        <dbReference type="ARBA" id="ARBA00005854"/>
    </source>
</evidence>
<dbReference type="GO" id="GO:0008652">
    <property type="term" value="P:amino acid biosynthetic process"/>
    <property type="evidence" value="ECO:0007669"/>
    <property type="project" value="UniProtKB-KW"/>
</dbReference>
<dbReference type="EMBL" id="VJZA01000007">
    <property type="protein sequence ID" value="TVT24343.1"/>
    <property type="molecule type" value="Genomic_DNA"/>
</dbReference>
<dbReference type="PROSITE" id="PS00671">
    <property type="entry name" value="D_2_HYDROXYACID_DH_3"/>
    <property type="match status" value="1"/>
</dbReference>
<sequence>MHRRRCRPAEHRSRGLLRGRRVAAAGRPHRRPQGVRPRTRVRPARRAVRRRRHRTDGARCPGGRGRRPARPGVRDVRTGARPRGLRAGRLSRTRRRGRGGAEAGAGRAGGVAAGRARGHHAPCPVGGGDLAAGRHLARPWRAGRPVRRRSAPGVTAFRVLVPQAVDEAGIAALTDAGLDVVQPPNADIETVRRVVRDCDAVLLRTVVLDAAVLAGAPRLKVIARHGVGVDNIDLAYCAARGIVVTNAPESNTVAVAEHTLALLLAVAKNLRAADRAVRAGEFAARHHLGGIELAGRTLGVIGLGRIGRLVAQRAEAGLGMRVRGHDPAATGPDVVGLPELLAASDVVSLHVPLTTGTAGFFGAAEFAALKPGAYLVNCSRGGVVDETALRTALDRGQLAGAALDVFATEPLPAAHPLASDPRVLLTPHMAAHTGESLARMAVDAANEIIAVSRGEQPRWPVPLPGRS</sequence>
<organism evidence="9 10">
    <name type="scientific">Amycolatopsis acidiphila</name>
    <dbReference type="NCBI Taxonomy" id="715473"/>
    <lineage>
        <taxon>Bacteria</taxon>
        <taxon>Bacillati</taxon>
        <taxon>Actinomycetota</taxon>
        <taxon>Actinomycetes</taxon>
        <taxon>Pseudonocardiales</taxon>
        <taxon>Pseudonocardiaceae</taxon>
        <taxon>Amycolatopsis</taxon>
    </lineage>
</organism>
<evidence type="ECO:0000256" key="4">
    <source>
        <dbReference type="ARBA" id="ARBA00023027"/>
    </source>
</evidence>
<gene>
    <name evidence="9" type="ORF">FNH06_07210</name>
</gene>
<dbReference type="AlphaFoldDB" id="A0A558AJA5"/>
<dbReference type="SUPFAM" id="SSF52283">
    <property type="entry name" value="Formate/glycerate dehydrogenase catalytic domain-like"/>
    <property type="match status" value="1"/>
</dbReference>
<evidence type="ECO:0000256" key="3">
    <source>
        <dbReference type="ARBA" id="ARBA00023002"/>
    </source>
</evidence>
<evidence type="ECO:0000256" key="5">
    <source>
        <dbReference type="RuleBase" id="RU003719"/>
    </source>
</evidence>